<keyword evidence="2" id="KW-1185">Reference proteome</keyword>
<proteinExistence type="predicted"/>
<dbReference type="AlphaFoldDB" id="A0A164U3B9"/>
<protein>
    <submittedName>
        <fullName evidence="1">Uncharacterized protein</fullName>
    </submittedName>
</protein>
<evidence type="ECO:0000313" key="1">
    <source>
        <dbReference type="EMBL" id="KZS11022.1"/>
    </source>
</evidence>
<sequence>MKKCCRVKWHVKECCLSSTLNGHNISTFLAIEERETNAKQNAWKSLGFFFSSSLRDTDRRGNDVT</sequence>
<dbReference type="EMBL" id="LRGB01001594">
    <property type="protein sequence ID" value="KZS11022.1"/>
    <property type="molecule type" value="Genomic_DNA"/>
</dbReference>
<reference evidence="1 2" key="1">
    <citation type="submission" date="2016-03" db="EMBL/GenBank/DDBJ databases">
        <title>EvidentialGene: Evidence-directed Construction of Genes on Genomes.</title>
        <authorList>
            <person name="Gilbert D.G."/>
            <person name="Choi J.-H."/>
            <person name="Mockaitis K."/>
            <person name="Colbourne J."/>
            <person name="Pfrender M."/>
        </authorList>
    </citation>
    <scope>NUCLEOTIDE SEQUENCE [LARGE SCALE GENOMIC DNA]</scope>
    <source>
        <strain evidence="1 2">Xinb3</strain>
        <tissue evidence="1">Complete organism</tissue>
    </source>
</reference>
<dbReference type="Proteomes" id="UP000076858">
    <property type="component" value="Unassembled WGS sequence"/>
</dbReference>
<gene>
    <name evidence="1" type="ORF">APZ42_024362</name>
</gene>
<name>A0A164U3B9_9CRUS</name>
<organism evidence="1 2">
    <name type="scientific">Daphnia magna</name>
    <dbReference type="NCBI Taxonomy" id="35525"/>
    <lineage>
        <taxon>Eukaryota</taxon>
        <taxon>Metazoa</taxon>
        <taxon>Ecdysozoa</taxon>
        <taxon>Arthropoda</taxon>
        <taxon>Crustacea</taxon>
        <taxon>Branchiopoda</taxon>
        <taxon>Diplostraca</taxon>
        <taxon>Cladocera</taxon>
        <taxon>Anomopoda</taxon>
        <taxon>Daphniidae</taxon>
        <taxon>Daphnia</taxon>
    </lineage>
</organism>
<comment type="caution">
    <text evidence="1">The sequence shown here is derived from an EMBL/GenBank/DDBJ whole genome shotgun (WGS) entry which is preliminary data.</text>
</comment>
<evidence type="ECO:0000313" key="2">
    <source>
        <dbReference type="Proteomes" id="UP000076858"/>
    </source>
</evidence>
<accession>A0A164U3B9</accession>